<dbReference type="SUPFAM" id="SSF48264">
    <property type="entry name" value="Cytochrome P450"/>
    <property type="match status" value="1"/>
</dbReference>
<dbReference type="Proteomes" id="UP000326178">
    <property type="component" value="Chromosome"/>
</dbReference>
<dbReference type="InterPro" id="IPR002397">
    <property type="entry name" value="Cyt_P450_B"/>
</dbReference>
<keyword evidence="2" id="KW-0408">Iron</keyword>
<dbReference type="PRINTS" id="PR00359">
    <property type="entry name" value="BP450"/>
</dbReference>
<dbReference type="PANTHER" id="PTHR46696">
    <property type="entry name" value="P450, PUTATIVE (EUROFUNG)-RELATED"/>
    <property type="match status" value="1"/>
</dbReference>
<name>A0A5J6F8D0_9ACTN</name>
<dbReference type="InterPro" id="IPR001128">
    <property type="entry name" value="Cyt_P450"/>
</dbReference>
<keyword evidence="2" id="KW-0503">Monooxygenase</keyword>
<dbReference type="EMBL" id="CP023702">
    <property type="protein sequence ID" value="QEU71265.1"/>
    <property type="molecule type" value="Genomic_DNA"/>
</dbReference>
<keyword evidence="2" id="KW-0560">Oxidoreductase</keyword>
<dbReference type="GO" id="GO:0004497">
    <property type="term" value="F:monooxygenase activity"/>
    <property type="evidence" value="ECO:0007669"/>
    <property type="project" value="UniProtKB-KW"/>
</dbReference>
<feature type="region of interest" description="Disordered" evidence="3">
    <location>
        <begin position="177"/>
        <end position="199"/>
    </location>
</feature>
<dbReference type="GO" id="GO:0020037">
    <property type="term" value="F:heme binding"/>
    <property type="evidence" value="ECO:0007669"/>
    <property type="project" value="InterPro"/>
</dbReference>
<keyword evidence="5" id="KW-1185">Reference proteome</keyword>
<dbReference type="GO" id="GO:0005506">
    <property type="term" value="F:iron ion binding"/>
    <property type="evidence" value="ECO:0007669"/>
    <property type="project" value="InterPro"/>
</dbReference>
<keyword evidence="2" id="KW-0349">Heme</keyword>
<dbReference type="Gene3D" id="1.10.630.10">
    <property type="entry name" value="Cytochrome P450"/>
    <property type="match status" value="1"/>
</dbReference>
<dbReference type="RefSeq" id="WP_150486628.1">
    <property type="nucleotide sequence ID" value="NZ_BMUV01000007.1"/>
</dbReference>
<dbReference type="AlphaFoldDB" id="A0A5J6F8D0"/>
<organism evidence="4 5">
    <name type="scientific">Streptomyces nitrosporeus</name>
    <dbReference type="NCBI Taxonomy" id="28894"/>
    <lineage>
        <taxon>Bacteria</taxon>
        <taxon>Bacillati</taxon>
        <taxon>Actinomycetota</taxon>
        <taxon>Actinomycetes</taxon>
        <taxon>Kitasatosporales</taxon>
        <taxon>Streptomycetaceae</taxon>
        <taxon>Streptomyces</taxon>
    </lineage>
</organism>
<evidence type="ECO:0000313" key="5">
    <source>
        <dbReference type="Proteomes" id="UP000326178"/>
    </source>
</evidence>
<evidence type="ECO:0000256" key="3">
    <source>
        <dbReference type="SAM" id="MobiDB-lite"/>
    </source>
</evidence>
<comment type="similarity">
    <text evidence="1 2">Belongs to the cytochrome P450 family.</text>
</comment>
<evidence type="ECO:0000256" key="1">
    <source>
        <dbReference type="ARBA" id="ARBA00010617"/>
    </source>
</evidence>
<dbReference type="KEGG" id="snk:CP967_04210"/>
<dbReference type="PROSITE" id="PS00086">
    <property type="entry name" value="CYTOCHROME_P450"/>
    <property type="match status" value="1"/>
</dbReference>
<reference evidence="4 5" key="1">
    <citation type="submission" date="2017-09" db="EMBL/GenBank/DDBJ databases">
        <authorList>
            <person name="Lee N."/>
            <person name="Cho B.-K."/>
        </authorList>
    </citation>
    <scope>NUCLEOTIDE SEQUENCE [LARGE SCALE GENOMIC DNA]</scope>
    <source>
        <strain evidence="4 5">ATCC 12769</strain>
    </source>
</reference>
<dbReference type="GO" id="GO:0016705">
    <property type="term" value="F:oxidoreductase activity, acting on paired donors, with incorporation or reduction of molecular oxygen"/>
    <property type="evidence" value="ECO:0007669"/>
    <property type="project" value="InterPro"/>
</dbReference>
<evidence type="ECO:0000313" key="4">
    <source>
        <dbReference type="EMBL" id="QEU71265.1"/>
    </source>
</evidence>
<proteinExistence type="inferred from homology"/>
<feature type="region of interest" description="Disordered" evidence="3">
    <location>
        <begin position="377"/>
        <end position="396"/>
    </location>
</feature>
<dbReference type="Pfam" id="PF00067">
    <property type="entry name" value="p450"/>
    <property type="match status" value="1"/>
</dbReference>
<dbReference type="OrthoDB" id="502624at2"/>
<evidence type="ECO:0000256" key="2">
    <source>
        <dbReference type="RuleBase" id="RU000461"/>
    </source>
</evidence>
<accession>A0A5J6F8D0</accession>
<gene>
    <name evidence="4" type="ORF">CP967_04210</name>
</gene>
<dbReference type="InterPro" id="IPR017972">
    <property type="entry name" value="Cyt_P450_CS"/>
</dbReference>
<dbReference type="PANTHER" id="PTHR46696:SF1">
    <property type="entry name" value="CYTOCHROME P450 YJIB-RELATED"/>
    <property type="match status" value="1"/>
</dbReference>
<sequence length="396" mass="42388">MEDPYPLLESLRSSGPVARVRLYERFDVWWVTGYAAAVAALSAPELSSDQRHAHPALAHHVSPMRVGLIDRDPPEHTRLRGETLRAFSGGRLAAFEQHARTLGAELVAALPPESRVDLLPTVVRPLVERTVSTFLGLPPLVDEALRAHADLLTRPMTGDAVRAEIGRARAVLRRHVRTGGVPEAGPSGEGRPSRDGGVRGHLPSDEWADVVLQMYVAGRRSTVDFLATALLGLLAVDGWAGLCHDPAVRRTAVDEFLRLDGPIVRGVWRFARADFDLSGTAVARGDLVIVSLALAGRDPRVFPDPARLDLRRAPNRHLQFGLGAHRCVGVPLVHALADALLPALGARFPCAGAAPAGSAQPGGRGSVFRGPAHVLADLGPECPPGPMEPRTPRRTA</sequence>
<protein>
    <submittedName>
        <fullName evidence="4">Cytochrome P450</fullName>
    </submittedName>
</protein>
<dbReference type="InterPro" id="IPR036396">
    <property type="entry name" value="Cyt_P450_sf"/>
</dbReference>
<keyword evidence="2" id="KW-0479">Metal-binding</keyword>